<dbReference type="PROSITE" id="PS51186">
    <property type="entry name" value="GNAT"/>
    <property type="match status" value="1"/>
</dbReference>
<dbReference type="EMBL" id="STGV01000001">
    <property type="protein sequence ID" value="THV24884.1"/>
    <property type="molecule type" value="Genomic_DNA"/>
</dbReference>
<accession>A0A4S8PA32</accession>
<dbReference type="Proteomes" id="UP000308828">
    <property type="component" value="Unassembled WGS sequence"/>
</dbReference>
<dbReference type="RefSeq" id="WP_136596732.1">
    <property type="nucleotide sequence ID" value="NZ_STGV01000001.1"/>
</dbReference>
<evidence type="ECO:0000313" key="3">
    <source>
        <dbReference type="Proteomes" id="UP000308828"/>
    </source>
</evidence>
<dbReference type="Gene3D" id="3.40.630.30">
    <property type="match status" value="1"/>
</dbReference>
<feature type="domain" description="N-acetyltransferase" evidence="1">
    <location>
        <begin position="8"/>
        <end position="179"/>
    </location>
</feature>
<name>A0A4S8PA32_9HYPH</name>
<comment type="caution">
    <text evidence="2">The sequence shown here is derived from an EMBL/GenBank/DDBJ whole genome shotgun (WGS) entry which is preliminary data.</text>
</comment>
<dbReference type="SUPFAM" id="SSF55729">
    <property type="entry name" value="Acyl-CoA N-acyltransferases (Nat)"/>
    <property type="match status" value="1"/>
</dbReference>
<dbReference type="PANTHER" id="PTHR43792">
    <property type="entry name" value="GNAT FAMILY, PUTATIVE (AFU_ORTHOLOGUE AFUA_3G00765)-RELATED-RELATED"/>
    <property type="match status" value="1"/>
</dbReference>
<evidence type="ECO:0000259" key="1">
    <source>
        <dbReference type="PROSITE" id="PS51186"/>
    </source>
</evidence>
<dbReference type="InterPro" id="IPR000182">
    <property type="entry name" value="GNAT_dom"/>
</dbReference>
<dbReference type="Pfam" id="PF13302">
    <property type="entry name" value="Acetyltransf_3"/>
    <property type="match status" value="1"/>
</dbReference>
<reference evidence="2 3" key="1">
    <citation type="submission" date="2019-04" db="EMBL/GenBank/DDBJ databases">
        <title>Genome sequence of strain shin9-1.</title>
        <authorList>
            <person name="Gao J."/>
            <person name="Sun J."/>
        </authorList>
    </citation>
    <scope>NUCLEOTIDE SEQUENCE [LARGE SCALE GENOMIC DNA]</scope>
    <source>
        <strain evidence="3">shin9-1</strain>
    </source>
</reference>
<proteinExistence type="predicted"/>
<dbReference type="InterPro" id="IPR051531">
    <property type="entry name" value="N-acetyltransferase"/>
</dbReference>
<organism evidence="2 3">
    <name type="scientific">Peteryoungia ipomoeae</name>
    <dbReference type="NCBI Taxonomy" id="1210932"/>
    <lineage>
        <taxon>Bacteria</taxon>
        <taxon>Pseudomonadati</taxon>
        <taxon>Pseudomonadota</taxon>
        <taxon>Alphaproteobacteria</taxon>
        <taxon>Hyphomicrobiales</taxon>
        <taxon>Rhizobiaceae</taxon>
        <taxon>Peteryoungia</taxon>
    </lineage>
</organism>
<dbReference type="PANTHER" id="PTHR43792:SF1">
    <property type="entry name" value="N-ACETYLTRANSFERASE DOMAIN-CONTAINING PROTEIN"/>
    <property type="match status" value="1"/>
</dbReference>
<dbReference type="OrthoDB" id="6293260at2"/>
<keyword evidence="2" id="KW-0808">Transferase</keyword>
<keyword evidence="3" id="KW-1185">Reference proteome</keyword>
<dbReference type="AlphaFoldDB" id="A0A4S8PA32"/>
<gene>
    <name evidence="2" type="ORF">FAA97_01335</name>
</gene>
<dbReference type="GO" id="GO:0016747">
    <property type="term" value="F:acyltransferase activity, transferring groups other than amino-acyl groups"/>
    <property type="evidence" value="ECO:0007669"/>
    <property type="project" value="InterPro"/>
</dbReference>
<evidence type="ECO:0000313" key="2">
    <source>
        <dbReference type="EMBL" id="THV24884.1"/>
    </source>
</evidence>
<sequence length="190" mass="21656">MEISTPRLVLRNWKTEDRDLFREITRDPKVMEFFPYRRTHAEADAMRERISHQIATSGLGMFAVSDKATGEAMGFCGVAPVNLPGILPEGAHEIGWRLATRFWSQGYVTEAATAALGYAFQNFGLNEIYAFAVCENRRSIAVMERIGMQRMTGRDFAHPQVPETHPHLSMHVLYRIERPAAVVSERYRKP</sequence>
<dbReference type="InterPro" id="IPR016181">
    <property type="entry name" value="Acyl_CoA_acyltransferase"/>
</dbReference>
<protein>
    <submittedName>
        <fullName evidence="2">GNAT family N-acetyltransferase</fullName>
    </submittedName>
</protein>